<dbReference type="AlphaFoldDB" id="A0A832SY24"/>
<dbReference type="EMBL" id="DUJP01000016">
    <property type="protein sequence ID" value="HII46592.1"/>
    <property type="molecule type" value="Genomic_DNA"/>
</dbReference>
<comment type="caution">
    <text evidence="1">The sequence shown here is derived from an EMBL/GenBank/DDBJ whole genome shotgun (WGS) entry which is preliminary data.</text>
</comment>
<accession>A0A832SY24</accession>
<dbReference type="PANTHER" id="PTHR37460:SF1">
    <property type="entry name" value="ENDONUCLEASE III"/>
    <property type="match status" value="1"/>
</dbReference>
<dbReference type="RefSeq" id="WP_128621551.1">
    <property type="nucleotide sequence ID" value="NZ_DUJP01000016.1"/>
</dbReference>
<dbReference type="Proteomes" id="UP000651120">
    <property type="component" value="Unassembled WGS sequence"/>
</dbReference>
<reference evidence="1" key="1">
    <citation type="journal article" date="2020" name="bioRxiv">
        <title>A rank-normalized archaeal taxonomy based on genome phylogeny resolves widespread incomplete and uneven classifications.</title>
        <authorList>
            <person name="Rinke C."/>
            <person name="Chuvochina M."/>
            <person name="Mussig A.J."/>
            <person name="Chaumeil P.-A."/>
            <person name="Waite D.W."/>
            <person name="Whitman W.B."/>
            <person name="Parks D.H."/>
            <person name="Hugenholtz P."/>
        </authorList>
    </citation>
    <scope>NUCLEOTIDE SEQUENCE</scope>
    <source>
        <strain evidence="1">UBA8839</strain>
    </source>
</reference>
<gene>
    <name evidence="1" type="ORF">HA333_03840</name>
</gene>
<protein>
    <submittedName>
        <fullName evidence="1">DUF123 domain-containing protein</fullName>
    </submittedName>
</protein>
<organism evidence="1 2">
    <name type="scientific">Pyrobaculum aerophilum</name>
    <dbReference type="NCBI Taxonomy" id="13773"/>
    <lineage>
        <taxon>Archaea</taxon>
        <taxon>Thermoproteota</taxon>
        <taxon>Thermoprotei</taxon>
        <taxon>Thermoproteales</taxon>
        <taxon>Thermoproteaceae</taxon>
        <taxon>Pyrobaculum</taxon>
    </lineage>
</organism>
<dbReference type="PANTHER" id="PTHR37460">
    <property type="entry name" value="ENDONUCLEASE III"/>
    <property type="match status" value="1"/>
</dbReference>
<name>A0A832SY24_9CREN</name>
<sequence length="121" mass="13604">MSHTKCFKSYVVFFLCDPHVAAKFVIKSGVYAYVGSCGKSCLKRVTRHLNRPVKKRWHVDFLNCAALYAVVLPLCEREVAKALASRCDYIPGFGSTDDPDSPSHLFRCQLDEVLQYVGLTV</sequence>
<evidence type="ECO:0000313" key="2">
    <source>
        <dbReference type="Proteomes" id="UP000651120"/>
    </source>
</evidence>
<dbReference type="Pfam" id="PF01986">
    <property type="entry name" value="DUF123"/>
    <property type="match status" value="1"/>
</dbReference>
<dbReference type="CDD" id="cd10441">
    <property type="entry name" value="GIY-YIG_COG1833"/>
    <property type="match status" value="1"/>
</dbReference>
<proteinExistence type="predicted"/>
<evidence type="ECO:0000313" key="1">
    <source>
        <dbReference type="EMBL" id="HII46592.1"/>
    </source>
</evidence>
<dbReference type="InterPro" id="IPR002837">
    <property type="entry name" value="DUF123"/>
</dbReference>